<gene>
    <name evidence="1" type="ORF">AVDCRST_MAG41-2095</name>
</gene>
<sequence length="124" mass="13326">MTDNFIPIVREPDVARLAAAQRAVLAEIARLKDLPPGRTDILSALYGGAAVVADDEHGRGHGLVIQADGLIWAELDDLARIVEPVLDPARHAGPGTWHPDCVGCRGAQAAARIRTHRRYRTVGP</sequence>
<protein>
    <submittedName>
        <fullName evidence="1">Uncharacterized protein</fullName>
    </submittedName>
</protein>
<organism evidence="1">
    <name type="scientific">uncultured Mycobacteriales bacterium</name>
    <dbReference type="NCBI Taxonomy" id="581187"/>
    <lineage>
        <taxon>Bacteria</taxon>
        <taxon>Bacillati</taxon>
        <taxon>Actinomycetota</taxon>
        <taxon>Actinomycetes</taxon>
        <taxon>Mycobacteriales</taxon>
        <taxon>environmental samples</taxon>
    </lineage>
</organism>
<accession>A0A6J4IM45</accession>
<dbReference type="AlphaFoldDB" id="A0A6J4IM45"/>
<name>A0A6J4IM45_9ACTN</name>
<evidence type="ECO:0000313" key="1">
    <source>
        <dbReference type="EMBL" id="CAA9254014.1"/>
    </source>
</evidence>
<dbReference type="EMBL" id="CADCTP010000187">
    <property type="protein sequence ID" value="CAA9254014.1"/>
    <property type="molecule type" value="Genomic_DNA"/>
</dbReference>
<reference evidence="1" key="1">
    <citation type="submission" date="2020-02" db="EMBL/GenBank/DDBJ databases">
        <authorList>
            <person name="Meier V. D."/>
        </authorList>
    </citation>
    <scope>NUCLEOTIDE SEQUENCE</scope>
    <source>
        <strain evidence="1">AVDCRST_MAG41</strain>
    </source>
</reference>
<proteinExistence type="predicted"/>